<dbReference type="AlphaFoldDB" id="T0YY21"/>
<sequence>MCPALLAQAALSVLPSLSEGLSNTLLESMAAGAPVVATRVGGASEAITDGEHGRLVAPADEPALARAMADLLSDPQQARRLGARARERIGQRYSLERMVAATQDLYLSMLMSRSRKARPGVALP</sequence>
<name>T0YY21_9ZZZZ</name>
<dbReference type="PANTHER" id="PTHR12526">
    <property type="entry name" value="GLYCOSYLTRANSFERASE"/>
    <property type="match status" value="1"/>
</dbReference>
<dbReference type="Pfam" id="PF13692">
    <property type="entry name" value="Glyco_trans_1_4"/>
    <property type="match status" value="1"/>
</dbReference>
<dbReference type="EC" id="2.4.-.-" evidence="1"/>
<reference evidence="1" key="2">
    <citation type="journal article" date="2014" name="ISME J.">
        <title>Microbial stratification in low pH oxic and suboxic macroscopic growths along an acid mine drainage.</title>
        <authorList>
            <person name="Mendez-Garcia C."/>
            <person name="Mesa V."/>
            <person name="Sprenger R.R."/>
            <person name="Richter M."/>
            <person name="Diez M.S."/>
            <person name="Solano J."/>
            <person name="Bargiela R."/>
            <person name="Golyshina O.V."/>
            <person name="Manteca A."/>
            <person name="Ramos J.L."/>
            <person name="Gallego J.R."/>
            <person name="Llorente I."/>
            <person name="Martins Dos Santos V.A."/>
            <person name="Jensen O.N."/>
            <person name="Pelaez A.I."/>
            <person name="Sanchez J."/>
            <person name="Ferrer M."/>
        </authorList>
    </citation>
    <scope>NUCLEOTIDE SEQUENCE</scope>
</reference>
<dbReference type="SUPFAM" id="SSF53756">
    <property type="entry name" value="UDP-Glycosyltransferase/glycogen phosphorylase"/>
    <property type="match status" value="1"/>
</dbReference>
<dbReference type="Gene3D" id="3.40.50.2000">
    <property type="entry name" value="Glycogen Phosphorylase B"/>
    <property type="match status" value="2"/>
</dbReference>
<dbReference type="GO" id="GO:0016757">
    <property type="term" value="F:glycosyltransferase activity"/>
    <property type="evidence" value="ECO:0007669"/>
    <property type="project" value="UniProtKB-KW"/>
</dbReference>
<gene>
    <name evidence="1" type="ORF">B1A_16408</name>
</gene>
<comment type="caution">
    <text evidence="1">The sequence shown here is derived from an EMBL/GenBank/DDBJ whole genome shotgun (WGS) entry which is preliminary data.</text>
</comment>
<proteinExistence type="predicted"/>
<dbReference type="CDD" id="cd03801">
    <property type="entry name" value="GT4_PimA-like"/>
    <property type="match status" value="1"/>
</dbReference>
<organism evidence="1">
    <name type="scientific">mine drainage metagenome</name>
    <dbReference type="NCBI Taxonomy" id="410659"/>
    <lineage>
        <taxon>unclassified sequences</taxon>
        <taxon>metagenomes</taxon>
        <taxon>ecological metagenomes</taxon>
    </lineage>
</organism>
<keyword evidence="1" id="KW-0328">Glycosyltransferase</keyword>
<keyword evidence="1" id="KW-0808">Transferase</keyword>
<dbReference type="EMBL" id="AUZX01012063">
    <property type="protein sequence ID" value="EQD40531.1"/>
    <property type="molecule type" value="Genomic_DNA"/>
</dbReference>
<protein>
    <submittedName>
        <fullName evidence="1">Glycosyl transferase, group 1 domain protein</fullName>
        <ecNumber evidence="1">2.4.-.-</ecNumber>
    </submittedName>
</protein>
<evidence type="ECO:0000313" key="1">
    <source>
        <dbReference type="EMBL" id="EQD40531.1"/>
    </source>
</evidence>
<reference evidence="1" key="1">
    <citation type="submission" date="2013-08" db="EMBL/GenBank/DDBJ databases">
        <authorList>
            <person name="Mendez C."/>
            <person name="Richter M."/>
            <person name="Ferrer M."/>
            <person name="Sanchez J."/>
        </authorList>
    </citation>
    <scope>NUCLEOTIDE SEQUENCE</scope>
</reference>
<dbReference type="PANTHER" id="PTHR12526:SF636">
    <property type="entry name" value="BLL3647 PROTEIN"/>
    <property type="match status" value="1"/>
</dbReference>
<accession>T0YY21</accession>